<proteinExistence type="predicted"/>
<sequence length="151" mass="15815">MTTLRRPAVSTRWSTRLSRWRAVACQDEGNGPISTAIVFPVMLGLVFVGVQLAMDYWVHAVAISAAREGAHAGAAYGKTPDDGVAAAWGKLHQLAGNGATHLAVDPQGSTDTQVQINISGNAASLWPFGPGPKFHVTITVPVERYVAGGAP</sequence>
<gene>
    <name evidence="2" type="ORF">KGQ19_12660</name>
</gene>
<protein>
    <submittedName>
        <fullName evidence="2">Pilus assembly protein</fullName>
    </submittedName>
</protein>
<reference evidence="2 3" key="1">
    <citation type="submission" date="2020-02" db="EMBL/GenBank/DDBJ databases">
        <title>Acidophilic actinobacteria isolated from forest soil.</title>
        <authorList>
            <person name="Golinska P."/>
        </authorList>
    </citation>
    <scope>NUCLEOTIDE SEQUENCE [LARGE SCALE GENOMIC DNA]</scope>
    <source>
        <strain evidence="2 3">NL8</strain>
    </source>
</reference>
<dbReference type="Proteomes" id="UP000730482">
    <property type="component" value="Unassembled WGS sequence"/>
</dbReference>
<dbReference type="RefSeq" id="WP_212009299.1">
    <property type="nucleotide sequence ID" value="NZ_JAAFYZ010000033.1"/>
</dbReference>
<dbReference type="EMBL" id="JAAFYZ010000033">
    <property type="protein sequence ID" value="MBS2547719.1"/>
    <property type="molecule type" value="Genomic_DNA"/>
</dbReference>
<feature type="domain" description="TadE-like" evidence="1">
    <location>
        <begin position="36"/>
        <end position="70"/>
    </location>
</feature>
<organism evidence="2 3">
    <name type="scientific">Catenulispora pinistramenti</name>
    <dbReference type="NCBI Taxonomy" id="2705254"/>
    <lineage>
        <taxon>Bacteria</taxon>
        <taxon>Bacillati</taxon>
        <taxon>Actinomycetota</taxon>
        <taxon>Actinomycetes</taxon>
        <taxon>Catenulisporales</taxon>
        <taxon>Catenulisporaceae</taxon>
        <taxon>Catenulispora</taxon>
    </lineage>
</organism>
<evidence type="ECO:0000313" key="2">
    <source>
        <dbReference type="EMBL" id="MBS2547719.1"/>
    </source>
</evidence>
<accession>A0ABS5KNZ8</accession>
<name>A0ABS5KNZ8_9ACTN</name>
<comment type="caution">
    <text evidence="2">The sequence shown here is derived from an EMBL/GenBank/DDBJ whole genome shotgun (WGS) entry which is preliminary data.</text>
</comment>
<dbReference type="InterPro" id="IPR012495">
    <property type="entry name" value="TadE-like_dom"/>
</dbReference>
<keyword evidence="3" id="KW-1185">Reference proteome</keyword>
<dbReference type="Pfam" id="PF07811">
    <property type="entry name" value="TadE"/>
    <property type="match status" value="1"/>
</dbReference>
<evidence type="ECO:0000313" key="3">
    <source>
        <dbReference type="Proteomes" id="UP000730482"/>
    </source>
</evidence>
<evidence type="ECO:0000259" key="1">
    <source>
        <dbReference type="Pfam" id="PF07811"/>
    </source>
</evidence>